<dbReference type="Proteomes" id="UP000051660">
    <property type="component" value="Unassembled WGS sequence"/>
</dbReference>
<gene>
    <name evidence="2" type="ORF">CQ14_07960</name>
</gene>
<protein>
    <submittedName>
        <fullName evidence="2">Uncharacterized protein</fullName>
    </submittedName>
</protein>
<evidence type="ECO:0000313" key="2">
    <source>
        <dbReference type="EMBL" id="KRR27781.1"/>
    </source>
</evidence>
<organism evidence="2 3">
    <name type="scientific">Bradyrhizobium lablabi</name>
    <dbReference type="NCBI Taxonomy" id="722472"/>
    <lineage>
        <taxon>Bacteria</taxon>
        <taxon>Pseudomonadati</taxon>
        <taxon>Pseudomonadota</taxon>
        <taxon>Alphaproteobacteria</taxon>
        <taxon>Hyphomicrobiales</taxon>
        <taxon>Nitrobacteraceae</taxon>
        <taxon>Bradyrhizobium</taxon>
    </lineage>
</organism>
<name>A0A0R3NCP6_9BRAD</name>
<accession>A0A0R3NCP6</accession>
<feature type="chain" id="PRO_5006445170" evidence="1">
    <location>
        <begin position="29"/>
        <end position="257"/>
    </location>
</feature>
<comment type="caution">
    <text evidence="2">The sequence shown here is derived from an EMBL/GenBank/DDBJ whole genome shotgun (WGS) entry which is preliminary data.</text>
</comment>
<sequence>MSELSVVMHTRLLAWTMALLFWSCAVQAEVPSSKDAAPEAPGGEVRALQRWFENDLHFFIDGRGSAKLFLRRQPVKAAILADPFPIKNEVTYLIAKLSDAAGVSHEITMRDVNLAIVVDSPINDGDKPDARLWRKVGLSEGMYQIVSAQGNWASGCGIYSFANKDGQVSLSIVFADSKLGSAQVKDCVIEGVIRGFGLRESRKLVMRADDGYIQYITLAKAFTACEKKIGIERLFAMGEAEQRSKYIECVSEFLSRL</sequence>
<dbReference type="EMBL" id="LLYB01000034">
    <property type="protein sequence ID" value="KRR27781.1"/>
    <property type="molecule type" value="Genomic_DNA"/>
</dbReference>
<evidence type="ECO:0000313" key="3">
    <source>
        <dbReference type="Proteomes" id="UP000051660"/>
    </source>
</evidence>
<evidence type="ECO:0000256" key="1">
    <source>
        <dbReference type="SAM" id="SignalP"/>
    </source>
</evidence>
<keyword evidence="1" id="KW-0732">Signal</keyword>
<proteinExistence type="predicted"/>
<dbReference type="AlphaFoldDB" id="A0A0R3NCP6"/>
<reference evidence="2 3" key="1">
    <citation type="submission" date="2014-03" db="EMBL/GenBank/DDBJ databases">
        <title>Bradyrhizobium valentinum sp. nov., isolated from effective nodules of Lupinus mariae-josephae, a lupine endemic of basic-lime soils in Eastern Spain.</title>
        <authorList>
            <person name="Duran D."/>
            <person name="Rey L."/>
            <person name="Navarro A."/>
            <person name="Busquets A."/>
            <person name="Imperial J."/>
            <person name="Ruiz-Argueso T."/>
        </authorList>
    </citation>
    <scope>NUCLEOTIDE SEQUENCE [LARGE SCALE GENOMIC DNA]</scope>
    <source>
        <strain evidence="2 3">CCBAU 23086</strain>
    </source>
</reference>
<feature type="signal peptide" evidence="1">
    <location>
        <begin position="1"/>
        <end position="28"/>
    </location>
</feature>